<gene>
    <name evidence="1" type="ORF">Sspor_02110</name>
</gene>
<name>A0ABQ3T2N8_9ACTN</name>
<proteinExistence type="predicted"/>
<evidence type="ECO:0008006" key="3">
    <source>
        <dbReference type="Google" id="ProtNLM"/>
    </source>
</evidence>
<accession>A0ABQ3T2N8</accession>
<sequence>MPWSRRTLGLDLEIPDHPGRCKSQGFQVIPKRWIGERALVWIIRRRRCLRDAPAMGVR</sequence>
<organism evidence="1 2">
    <name type="scientific">Streptomyces spororaveus</name>
    <dbReference type="NCBI Taxonomy" id="284039"/>
    <lineage>
        <taxon>Bacteria</taxon>
        <taxon>Bacillati</taxon>
        <taxon>Actinomycetota</taxon>
        <taxon>Actinomycetes</taxon>
        <taxon>Kitasatosporales</taxon>
        <taxon>Streptomycetaceae</taxon>
        <taxon>Streptomyces</taxon>
    </lineage>
</organism>
<protein>
    <recommendedName>
        <fullName evidence="3">Transposase of IS4/5 family DUF4096</fullName>
    </recommendedName>
</protein>
<evidence type="ECO:0000313" key="1">
    <source>
        <dbReference type="EMBL" id="GHI74650.1"/>
    </source>
</evidence>
<reference evidence="2" key="1">
    <citation type="submission" date="2023-07" db="EMBL/GenBank/DDBJ databases">
        <title>Whole genome shotgun sequence of Streptomyces spororaveus NBRC 15456.</title>
        <authorList>
            <person name="Komaki H."/>
            <person name="Tamura T."/>
        </authorList>
    </citation>
    <scope>NUCLEOTIDE SEQUENCE [LARGE SCALE GENOMIC DNA]</scope>
    <source>
        <strain evidence="2">NBRC 15456</strain>
    </source>
</reference>
<dbReference type="Proteomes" id="UP000608522">
    <property type="component" value="Unassembled WGS sequence"/>
</dbReference>
<comment type="caution">
    <text evidence="1">The sequence shown here is derived from an EMBL/GenBank/DDBJ whole genome shotgun (WGS) entry which is preliminary data.</text>
</comment>
<keyword evidence="2" id="KW-1185">Reference proteome</keyword>
<dbReference type="EMBL" id="BNED01000002">
    <property type="protein sequence ID" value="GHI74650.1"/>
    <property type="molecule type" value="Genomic_DNA"/>
</dbReference>
<evidence type="ECO:0000313" key="2">
    <source>
        <dbReference type="Proteomes" id="UP000608522"/>
    </source>
</evidence>
<dbReference type="RefSeq" id="WP_399544278.1">
    <property type="nucleotide sequence ID" value="NZ_JBITKX010000081.1"/>
</dbReference>